<dbReference type="AlphaFoldDB" id="A0A060S966"/>
<evidence type="ECO:0000259" key="2">
    <source>
        <dbReference type="Pfam" id="PF20236"/>
    </source>
</evidence>
<dbReference type="OMA" id="NCEITPR"/>
<feature type="region of interest" description="Disordered" evidence="1">
    <location>
        <begin position="1"/>
        <end position="34"/>
    </location>
</feature>
<organism evidence="3 4">
    <name type="scientific">Pycnoporus cinnabarinus</name>
    <name type="common">Cinnabar-red polypore</name>
    <name type="synonym">Trametes cinnabarina</name>
    <dbReference type="NCBI Taxonomy" id="5643"/>
    <lineage>
        <taxon>Eukaryota</taxon>
        <taxon>Fungi</taxon>
        <taxon>Dikarya</taxon>
        <taxon>Basidiomycota</taxon>
        <taxon>Agaricomycotina</taxon>
        <taxon>Agaricomycetes</taxon>
        <taxon>Polyporales</taxon>
        <taxon>Polyporaceae</taxon>
        <taxon>Trametes</taxon>
    </lineage>
</organism>
<evidence type="ECO:0000313" key="3">
    <source>
        <dbReference type="EMBL" id="CDO71057.1"/>
    </source>
</evidence>
<evidence type="ECO:0000313" key="4">
    <source>
        <dbReference type="Proteomes" id="UP000029665"/>
    </source>
</evidence>
<accession>A0A060S966</accession>
<reference evidence="3" key="1">
    <citation type="submission" date="2014-01" db="EMBL/GenBank/DDBJ databases">
        <title>The genome of the white-rot fungus Pycnoporus cinnabarinus: a basidiomycete model with a versatile arsenal for lignocellulosic biomass breakdown.</title>
        <authorList>
            <person name="Levasseur A."/>
            <person name="Lomascolo A."/>
            <person name="Ruiz-Duenas F.J."/>
            <person name="Uzan E."/>
            <person name="Piumi F."/>
            <person name="Kues U."/>
            <person name="Ram A.F.J."/>
            <person name="Murat C."/>
            <person name="Haon M."/>
            <person name="Benoit I."/>
            <person name="Arfi Y."/>
            <person name="Chevret D."/>
            <person name="Drula E."/>
            <person name="Kwon M.J."/>
            <person name="Gouret P."/>
            <person name="Lesage-Meessen L."/>
            <person name="Lombard V."/>
            <person name="Mariette J."/>
            <person name="Noirot C."/>
            <person name="Park J."/>
            <person name="Patyshakuliyeva A."/>
            <person name="Wieneger R.A.B."/>
            <person name="Wosten H.A.B."/>
            <person name="Martin F."/>
            <person name="Coutinho P.M."/>
            <person name="de Vries R."/>
            <person name="Martinez A.T."/>
            <person name="Klopp C."/>
            <person name="Pontarotti P."/>
            <person name="Henrissat B."/>
            <person name="Record E."/>
        </authorList>
    </citation>
    <scope>NUCLEOTIDE SEQUENCE [LARGE SCALE GENOMIC DNA]</scope>
    <source>
        <strain evidence="3">BRFM137</strain>
    </source>
</reference>
<dbReference type="Pfam" id="PF20236">
    <property type="entry name" value="DUF6593"/>
    <property type="match status" value="1"/>
</dbReference>
<feature type="compositionally biased region" description="Basic residues" evidence="1">
    <location>
        <begin position="1"/>
        <end position="10"/>
    </location>
</feature>
<sequence length="242" mass="26931">MQHRSVRRKPRLADLSQSDLSSASSATIAKPSPSRSLFNASQLSFSFSKPLPPPPSALVLSFRQNGFNTMVAYPSSTGATQYHISVHLNCFMPSSYVTVIRRSHERGDFISSFEMGISTQRAVINMNGSEKFMDAVLSRTGKKTDERLWQWKWDDSPRLKFAWHRESPCYPVDSSGRPSGPMLAAFVVCSSTNTIGEASQQPASLTVYPEGHDIMDHILTSVLAVERKRLTPSPMTMKPIFN</sequence>
<comment type="caution">
    <text evidence="3">The sequence shown here is derived from an EMBL/GenBank/DDBJ whole genome shotgun (WGS) entry which is preliminary data.</text>
</comment>
<feature type="compositionally biased region" description="Low complexity" evidence="1">
    <location>
        <begin position="13"/>
        <end position="26"/>
    </location>
</feature>
<dbReference type="EMBL" id="CCBP010000097">
    <property type="protein sequence ID" value="CDO71057.1"/>
    <property type="molecule type" value="Genomic_DNA"/>
</dbReference>
<dbReference type="InterPro" id="IPR046528">
    <property type="entry name" value="DUF6593"/>
</dbReference>
<keyword evidence="4" id="KW-1185">Reference proteome</keyword>
<proteinExistence type="predicted"/>
<evidence type="ECO:0000256" key="1">
    <source>
        <dbReference type="SAM" id="MobiDB-lite"/>
    </source>
</evidence>
<name>A0A060S966_PYCCI</name>
<dbReference type="Proteomes" id="UP000029665">
    <property type="component" value="Unassembled WGS sequence"/>
</dbReference>
<gene>
    <name evidence="3" type="ORF">BN946_scf184844.g61</name>
</gene>
<dbReference type="OrthoDB" id="3174721at2759"/>
<feature type="domain" description="DUF6593" evidence="2">
    <location>
        <begin position="80"/>
        <end position="229"/>
    </location>
</feature>
<dbReference type="HOGENOM" id="CLU_094652_0_0_1"/>
<protein>
    <recommendedName>
        <fullName evidence="2">DUF6593 domain-containing protein</fullName>
    </recommendedName>
</protein>